<evidence type="ECO:0000256" key="12">
    <source>
        <dbReference type="SAM" id="Phobius"/>
    </source>
</evidence>
<feature type="domain" description="ABC transporter" evidence="13">
    <location>
        <begin position="302"/>
        <end position="537"/>
    </location>
</feature>
<feature type="transmembrane region" description="Helical" evidence="12">
    <location>
        <begin position="244"/>
        <end position="269"/>
    </location>
</feature>
<evidence type="ECO:0000256" key="11">
    <source>
        <dbReference type="ARBA" id="ARBA00072598"/>
    </source>
</evidence>
<dbReference type="GO" id="GO:0016887">
    <property type="term" value="F:ATP hydrolysis activity"/>
    <property type="evidence" value="ECO:0007669"/>
    <property type="project" value="InterPro"/>
</dbReference>
<dbReference type="SUPFAM" id="SSF90123">
    <property type="entry name" value="ABC transporter transmembrane region"/>
    <property type="match status" value="1"/>
</dbReference>
<dbReference type="PROSITE" id="PS00211">
    <property type="entry name" value="ABC_TRANSPORTER_1"/>
    <property type="match status" value="1"/>
</dbReference>
<dbReference type="AlphaFoldDB" id="A0A0R1PZZ5"/>
<comment type="function">
    <text evidence="9">Efflux transporter for a variety of amphiphilic cationic compounds, including antibiotics.</text>
</comment>
<dbReference type="SMART" id="SM00382">
    <property type="entry name" value="AAA"/>
    <property type="match status" value="1"/>
</dbReference>
<keyword evidence="6 12" id="KW-1133">Transmembrane helix</keyword>
<dbReference type="EC" id="7.6.2.2" evidence="2"/>
<evidence type="ECO:0000256" key="8">
    <source>
        <dbReference type="ARBA" id="ARBA00034018"/>
    </source>
</evidence>
<evidence type="ECO:0000256" key="7">
    <source>
        <dbReference type="ARBA" id="ARBA00023136"/>
    </source>
</evidence>
<evidence type="ECO:0000256" key="1">
    <source>
        <dbReference type="ARBA" id="ARBA00004651"/>
    </source>
</evidence>
<dbReference type="CDD" id="cd18551">
    <property type="entry name" value="ABC_6TM_LmrA_like"/>
    <property type="match status" value="1"/>
</dbReference>
<comment type="caution">
    <text evidence="15">The sequence shown here is derived from an EMBL/GenBank/DDBJ whole genome shotgun (WGS) entry which is preliminary data.</text>
</comment>
<evidence type="ECO:0000256" key="9">
    <source>
        <dbReference type="ARBA" id="ARBA00059943"/>
    </source>
</evidence>
<dbReference type="InterPro" id="IPR027417">
    <property type="entry name" value="P-loop_NTPase"/>
</dbReference>
<evidence type="ECO:0000256" key="3">
    <source>
        <dbReference type="ARBA" id="ARBA00022692"/>
    </source>
</evidence>
<name>A0A0R1PZZ5_9LACO</name>
<feature type="transmembrane region" description="Helical" evidence="12">
    <location>
        <begin position="127"/>
        <end position="148"/>
    </location>
</feature>
<protein>
    <recommendedName>
        <fullName evidence="11">Multidrug resistance ABC transporter ATP-binding and permease protein</fullName>
        <ecNumber evidence="2">7.6.2.2</ecNumber>
    </recommendedName>
</protein>
<dbReference type="STRING" id="1423812.FD20_GL001497"/>
<evidence type="ECO:0000256" key="10">
    <source>
        <dbReference type="ARBA" id="ARBA00061674"/>
    </source>
</evidence>
<gene>
    <name evidence="15" type="ORF">FD20_GL001497</name>
</gene>
<accession>A0A0R1PZZ5</accession>
<reference evidence="15 16" key="1">
    <citation type="journal article" date="2015" name="Genome Announc.">
        <title>Expanding the biotechnology potential of lactobacilli through comparative genomics of 213 strains and associated genera.</title>
        <authorList>
            <person name="Sun Z."/>
            <person name="Harris H.M."/>
            <person name="McCann A."/>
            <person name="Guo C."/>
            <person name="Argimon S."/>
            <person name="Zhang W."/>
            <person name="Yang X."/>
            <person name="Jeffery I.B."/>
            <person name="Cooney J.C."/>
            <person name="Kagawa T.F."/>
            <person name="Liu W."/>
            <person name="Song Y."/>
            <person name="Salvetti E."/>
            <person name="Wrobel A."/>
            <person name="Rasinkangas P."/>
            <person name="Parkhill J."/>
            <person name="Rea M.C."/>
            <person name="O'Sullivan O."/>
            <person name="Ritari J."/>
            <person name="Douillard F.P."/>
            <person name="Paul Ross R."/>
            <person name="Yang R."/>
            <person name="Briner A.E."/>
            <person name="Felis G.E."/>
            <person name="de Vos W.M."/>
            <person name="Barrangou R."/>
            <person name="Klaenhammer T.R."/>
            <person name="Caufield P.W."/>
            <person name="Cui Y."/>
            <person name="Zhang H."/>
            <person name="O'Toole P.W."/>
        </authorList>
    </citation>
    <scope>NUCLEOTIDE SEQUENCE [LARGE SCALE GENOMIC DNA]</scope>
    <source>
        <strain evidence="15 16">DSM 19971</strain>
    </source>
</reference>
<dbReference type="InterPro" id="IPR003439">
    <property type="entry name" value="ABC_transporter-like_ATP-bd"/>
</dbReference>
<keyword evidence="16" id="KW-1185">Reference proteome</keyword>
<feature type="domain" description="ABC transmembrane type-1" evidence="14">
    <location>
        <begin position="1"/>
        <end position="270"/>
    </location>
</feature>
<dbReference type="Gene3D" id="1.20.1560.10">
    <property type="entry name" value="ABC transporter type 1, transmembrane domain"/>
    <property type="match status" value="1"/>
</dbReference>
<dbReference type="PANTHER" id="PTHR43394">
    <property type="entry name" value="ATP-DEPENDENT PERMEASE MDL1, MITOCHONDRIAL"/>
    <property type="match status" value="1"/>
</dbReference>
<evidence type="ECO:0000256" key="6">
    <source>
        <dbReference type="ARBA" id="ARBA00022989"/>
    </source>
</evidence>
<keyword evidence="4" id="KW-0547">Nucleotide-binding</keyword>
<keyword evidence="5" id="KW-0067">ATP-binding</keyword>
<evidence type="ECO:0000313" key="16">
    <source>
        <dbReference type="Proteomes" id="UP000051155"/>
    </source>
</evidence>
<comment type="similarity">
    <text evidence="10">Belongs to the ABC transporter superfamily. Multidrug exporter LmrA (TC 3.A.1.117.1) family.</text>
</comment>
<dbReference type="GO" id="GO:0008559">
    <property type="term" value="F:ABC-type xenobiotic transporter activity"/>
    <property type="evidence" value="ECO:0007669"/>
    <property type="project" value="UniProtKB-EC"/>
</dbReference>
<evidence type="ECO:0000259" key="14">
    <source>
        <dbReference type="PROSITE" id="PS50929"/>
    </source>
</evidence>
<dbReference type="InterPro" id="IPR039421">
    <property type="entry name" value="Type_1_exporter"/>
</dbReference>
<proteinExistence type="inferred from homology"/>
<dbReference type="GO" id="GO:0015421">
    <property type="term" value="F:ABC-type oligopeptide transporter activity"/>
    <property type="evidence" value="ECO:0007669"/>
    <property type="project" value="TreeGrafter"/>
</dbReference>
<dbReference type="InterPro" id="IPR017871">
    <property type="entry name" value="ABC_transporter-like_CS"/>
</dbReference>
<dbReference type="GO" id="GO:0005886">
    <property type="term" value="C:plasma membrane"/>
    <property type="evidence" value="ECO:0007669"/>
    <property type="project" value="UniProtKB-SubCell"/>
</dbReference>
<dbReference type="Gene3D" id="3.40.50.300">
    <property type="entry name" value="P-loop containing nucleotide triphosphate hydrolases"/>
    <property type="match status" value="1"/>
</dbReference>
<evidence type="ECO:0000256" key="4">
    <source>
        <dbReference type="ARBA" id="ARBA00022741"/>
    </source>
</evidence>
<sequence>MTPKYAGSLINTFNSQDLKNIQLDGTIVKLVLALFIGGAVVSAIGNFLTGVAGEQLVRNLREIVWNKLVIFKIPYFDNVKSGEITSRLTNDTSQVKTLVANTLPNFLTSMISMVGAIILMFSTDWHLAVWIFIAVPVTALLVTPVMILGSKVGRGTQDAMADFSGVSQETLSEMRLVKSSGAEQHVLKRGIDQVQDLFKFGRREAIVDGVMGPIMTMVMMGLFALILVVGSLRVAQGESSMGTLFSFIMYLFQIMPALISIGTFGSTLAKTQGATYRLITLLDEPVEKLNQGKNVNVEGLVLRADHIDFEYEVDEPTLHDVSFEAKPNTIVAFAGPSGGGKSTIFQLLERFYGPARGTISIGSHNIEDVSLNSWRSQIGFVSQDSAIIAGTIRDNLTYGLEKKFSDKRLWEVLRLAYADHFVDKMPEKLNTQVGERGVKVSGGQRQRLAIARAFLRDPKILMLDEATASLDSESEAMVQRALEQLMKKRTTLVIAHRLSTIVDADMIYFVEHGEVTGSGTHQELLNGHKLYAEYVSEQFVTK</sequence>
<evidence type="ECO:0000256" key="5">
    <source>
        <dbReference type="ARBA" id="ARBA00022840"/>
    </source>
</evidence>
<comment type="subcellular location">
    <subcellularLocation>
        <location evidence="1">Cell membrane</location>
        <topology evidence="1">Multi-pass membrane protein</topology>
    </subcellularLocation>
</comment>
<organism evidence="15 16">
    <name type="scientific">Liquorilactobacillus uvarum DSM 19971</name>
    <dbReference type="NCBI Taxonomy" id="1423812"/>
    <lineage>
        <taxon>Bacteria</taxon>
        <taxon>Bacillati</taxon>
        <taxon>Bacillota</taxon>
        <taxon>Bacilli</taxon>
        <taxon>Lactobacillales</taxon>
        <taxon>Lactobacillaceae</taxon>
        <taxon>Liquorilactobacillus</taxon>
    </lineage>
</organism>
<dbReference type="InterPro" id="IPR011527">
    <property type="entry name" value="ABC1_TM_dom"/>
</dbReference>
<comment type="catalytic activity">
    <reaction evidence="8">
        <text>ATP + H2O + xenobioticSide 1 = ADP + phosphate + xenobioticSide 2.</text>
        <dbReference type="EC" id="7.6.2.2"/>
    </reaction>
</comment>
<keyword evidence="7 12" id="KW-0472">Membrane</keyword>
<dbReference type="PROSITE" id="PS50929">
    <property type="entry name" value="ABC_TM1F"/>
    <property type="match status" value="1"/>
</dbReference>
<dbReference type="PATRIC" id="fig|1423812.3.peg.1591"/>
<dbReference type="Proteomes" id="UP000051155">
    <property type="component" value="Unassembled WGS sequence"/>
</dbReference>
<dbReference type="InterPro" id="IPR003593">
    <property type="entry name" value="AAA+_ATPase"/>
</dbReference>
<dbReference type="InterPro" id="IPR036640">
    <property type="entry name" value="ABC1_TM_sf"/>
</dbReference>
<keyword evidence="3 12" id="KW-0812">Transmembrane</keyword>
<feature type="transmembrane region" description="Helical" evidence="12">
    <location>
        <begin position="103"/>
        <end position="121"/>
    </location>
</feature>
<dbReference type="PROSITE" id="PS50893">
    <property type="entry name" value="ABC_TRANSPORTER_2"/>
    <property type="match status" value="1"/>
</dbReference>
<dbReference type="Pfam" id="PF00005">
    <property type="entry name" value="ABC_tran"/>
    <property type="match status" value="1"/>
</dbReference>
<dbReference type="PANTHER" id="PTHR43394:SF1">
    <property type="entry name" value="ATP-BINDING CASSETTE SUB-FAMILY B MEMBER 10, MITOCHONDRIAL"/>
    <property type="match status" value="1"/>
</dbReference>
<dbReference type="FunFam" id="3.40.50.300:FF:000218">
    <property type="entry name" value="Multidrug ABC transporter ATP-binding protein"/>
    <property type="match status" value="1"/>
</dbReference>
<evidence type="ECO:0000313" key="15">
    <source>
        <dbReference type="EMBL" id="KRL35338.1"/>
    </source>
</evidence>
<dbReference type="SUPFAM" id="SSF52540">
    <property type="entry name" value="P-loop containing nucleoside triphosphate hydrolases"/>
    <property type="match status" value="1"/>
</dbReference>
<feature type="transmembrane region" description="Helical" evidence="12">
    <location>
        <begin position="209"/>
        <end position="232"/>
    </location>
</feature>
<dbReference type="EMBL" id="AZEG01000032">
    <property type="protein sequence ID" value="KRL35338.1"/>
    <property type="molecule type" value="Genomic_DNA"/>
</dbReference>
<feature type="transmembrane region" description="Helical" evidence="12">
    <location>
        <begin position="27"/>
        <end position="51"/>
    </location>
</feature>
<dbReference type="Pfam" id="PF00664">
    <property type="entry name" value="ABC_membrane"/>
    <property type="match status" value="1"/>
</dbReference>
<evidence type="ECO:0000256" key="2">
    <source>
        <dbReference type="ARBA" id="ARBA00012191"/>
    </source>
</evidence>
<dbReference type="GO" id="GO:0005524">
    <property type="term" value="F:ATP binding"/>
    <property type="evidence" value="ECO:0007669"/>
    <property type="project" value="UniProtKB-KW"/>
</dbReference>
<evidence type="ECO:0000259" key="13">
    <source>
        <dbReference type="PROSITE" id="PS50893"/>
    </source>
</evidence>